<dbReference type="InterPro" id="IPR032694">
    <property type="entry name" value="CopC/D"/>
</dbReference>
<sequence>MRRWVRALLVGMFLALAMPATPASAHAALVATTPTQGAVVGSSPTEVRLTFNEPVGVIPGKTQVIAPNGKRINEGDPVASNGTLTIAVRKADRPLGTYLVSYRVISADGHPLAGGFMFSVGAPSQTAPEAAGDDKSVTVLLGVAKYLGYVGLTLVVGPILMLAVLWPRRLSTRGPLRLIRIGLAALAVTTLASLWLQVPYLSGAGPFEVSGVELRQVLTSTVGIALLVRLVIIAAVWVLVRPRPGRRRGLLLAALGAGGLLTWALAGHPAASPIPPVSALADVLHLAAMSVWLGGLVVLVGFLLRRADPRELHVILPVWSRWAAAAILWLVGGGAVQALIELGGLGAITGTDYGRLILIKVGLFGAIIGVAYFSRRLVLRRGSPGRLRRLVGIELGMTAIVLVASSLLVQTTPGRSANVEAAAVAEARGFSTTLSSPVFSVQFEIFPVQIGDNNTLHAFVYTPEGKPVDVAEWKVTAALPEKGVEPFDNPIATIRGNQGIGAVTFPFPGKWELTLTIRVSDIDQATVKTTVPVP</sequence>
<feature type="transmembrane region" description="Helical" evidence="9">
    <location>
        <begin position="356"/>
        <end position="378"/>
    </location>
</feature>
<comment type="subcellular location">
    <subcellularLocation>
        <location evidence="1">Cell membrane</location>
        <topology evidence="1">Multi-pass membrane protein</topology>
    </subcellularLocation>
</comment>
<evidence type="ECO:0000256" key="3">
    <source>
        <dbReference type="ARBA" id="ARBA00022692"/>
    </source>
</evidence>
<dbReference type="EMBL" id="BSDI01000013">
    <property type="protein sequence ID" value="GLH97915.1"/>
    <property type="molecule type" value="Genomic_DNA"/>
</dbReference>
<keyword evidence="8 9" id="KW-0472">Membrane</keyword>
<feature type="transmembrane region" description="Helical" evidence="9">
    <location>
        <begin position="390"/>
        <end position="409"/>
    </location>
</feature>
<feature type="transmembrane region" description="Helical" evidence="9">
    <location>
        <begin position="251"/>
        <end position="271"/>
    </location>
</feature>
<evidence type="ECO:0000256" key="6">
    <source>
        <dbReference type="ARBA" id="ARBA00022989"/>
    </source>
</evidence>
<dbReference type="Pfam" id="PF04234">
    <property type="entry name" value="CopC"/>
    <property type="match status" value="1"/>
</dbReference>
<feature type="transmembrane region" description="Helical" evidence="9">
    <location>
        <begin position="178"/>
        <end position="198"/>
    </location>
</feature>
<evidence type="ECO:0000256" key="4">
    <source>
        <dbReference type="ARBA" id="ARBA00022723"/>
    </source>
</evidence>
<dbReference type="Proteomes" id="UP001144280">
    <property type="component" value="Unassembled WGS sequence"/>
</dbReference>
<dbReference type="InterPro" id="IPR008457">
    <property type="entry name" value="Cu-R_CopD_dom"/>
</dbReference>
<evidence type="ECO:0000256" key="8">
    <source>
        <dbReference type="ARBA" id="ARBA00023136"/>
    </source>
</evidence>
<evidence type="ECO:0000256" key="5">
    <source>
        <dbReference type="ARBA" id="ARBA00022729"/>
    </source>
</evidence>
<keyword evidence="7" id="KW-0186">Copper</keyword>
<keyword evidence="2" id="KW-1003">Cell membrane</keyword>
<feature type="signal peptide" evidence="10">
    <location>
        <begin position="1"/>
        <end position="27"/>
    </location>
</feature>
<feature type="transmembrane region" description="Helical" evidence="9">
    <location>
        <begin position="316"/>
        <end position="336"/>
    </location>
</feature>
<feature type="transmembrane region" description="Helical" evidence="9">
    <location>
        <begin position="283"/>
        <end position="304"/>
    </location>
</feature>
<keyword evidence="3 9" id="KW-0812">Transmembrane</keyword>
<dbReference type="Gene3D" id="2.60.40.1220">
    <property type="match status" value="1"/>
</dbReference>
<protein>
    <submittedName>
        <fullName evidence="13">Transport integral membrane protein</fullName>
    </submittedName>
</protein>
<evidence type="ECO:0000256" key="2">
    <source>
        <dbReference type="ARBA" id="ARBA00022475"/>
    </source>
</evidence>
<dbReference type="InterPro" id="IPR014755">
    <property type="entry name" value="Cu-Rt/internalin_Ig-like"/>
</dbReference>
<dbReference type="InterPro" id="IPR014756">
    <property type="entry name" value="Ig_E-set"/>
</dbReference>
<evidence type="ECO:0000313" key="13">
    <source>
        <dbReference type="EMBL" id="GLH97915.1"/>
    </source>
</evidence>
<evidence type="ECO:0000256" key="1">
    <source>
        <dbReference type="ARBA" id="ARBA00004651"/>
    </source>
</evidence>
<dbReference type="InterPro" id="IPR007348">
    <property type="entry name" value="CopC_dom"/>
</dbReference>
<evidence type="ECO:0000259" key="12">
    <source>
        <dbReference type="Pfam" id="PF05425"/>
    </source>
</evidence>
<feature type="chain" id="PRO_5046850477" evidence="10">
    <location>
        <begin position="28"/>
        <end position="534"/>
    </location>
</feature>
<dbReference type="PANTHER" id="PTHR34820:SF4">
    <property type="entry name" value="INNER MEMBRANE PROTEIN YEBZ"/>
    <property type="match status" value="1"/>
</dbReference>
<keyword evidence="6 9" id="KW-1133">Transmembrane helix</keyword>
<evidence type="ECO:0000259" key="11">
    <source>
        <dbReference type="Pfam" id="PF04234"/>
    </source>
</evidence>
<organism evidence="13 14">
    <name type="scientific">Phytohabitans aurantiacus</name>
    <dbReference type="NCBI Taxonomy" id="3016789"/>
    <lineage>
        <taxon>Bacteria</taxon>
        <taxon>Bacillati</taxon>
        <taxon>Actinomycetota</taxon>
        <taxon>Actinomycetes</taxon>
        <taxon>Micromonosporales</taxon>
        <taxon>Micromonosporaceae</taxon>
    </lineage>
</organism>
<comment type="caution">
    <text evidence="13">The sequence shown here is derived from an EMBL/GenBank/DDBJ whole genome shotgun (WGS) entry which is preliminary data.</text>
</comment>
<keyword evidence="14" id="KW-1185">Reference proteome</keyword>
<gene>
    <name evidence="13" type="ORF">Pa4123_31900</name>
</gene>
<accession>A0ABQ5QTJ8</accession>
<name>A0ABQ5QTJ8_9ACTN</name>
<feature type="domain" description="CopC" evidence="11">
    <location>
        <begin position="26"/>
        <end position="120"/>
    </location>
</feature>
<proteinExistence type="predicted"/>
<feature type="transmembrane region" description="Helical" evidence="9">
    <location>
        <begin position="146"/>
        <end position="166"/>
    </location>
</feature>
<evidence type="ECO:0000256" key="10">
    <source>
        <dbReference type="SAM" id="SignalP"/>
    </source>
</evidence>
<keyword evidence="5 10" id="KW-0732">Signal</keyword>
<evidence type="ECO:0000256" key="7">
    <source>
        <dbReference type="ARBA" id="ARBA00023008"/>
    </source>
</evidence>
<dbReference type="PANTHER" id="PTHR34820">
    <property type="entry name" value="INNER MEMBRANE PROTEIN YEBZ"/>
    <property type="match status" value="1"/>
</dbReference>
<feature type="transmembrane region" description="Helical" evidence="9">
    <location>
        <begin position="218"/>
        <end position="239"/>
    </location>
</feature>
<evidence type="ECO:0000313" key="14">
    <source>
        <dbReference type="Proteomes" id="UP001144280"/>
    </source>
</evidence>
<dbReference type="RefSeq" id="WP_281896278.1">
    <property type="nucleotide sequence ID" value="NZ_BSDI01000013.1"/>
</dbReference>
<evidence type="ECO:0000256" key="9">
    <source>
        <dbReference type="SAM" id="Phobius"/>
    </source>
</evidence>
<feature type="domain" description="Copper resistance protein D" evidence="12">
    <location>
        <begin position="315"/>
        <end position="407"/>
    </location>
</feature>
<dbReference type="SUPFAM" id="SSF81296">
    <property type="entry name" value="E set domains"/>
    <property type="match status" value="1"/>
</dbReference>
<dbReference type="Pfam" id="PF05425">
    <property type="entry name" value="CopD"/>
    <property type="match status" value="1"/>
</dbReference>
<reference evidence="13" key="1">
    <citation type="submission" date="2022-12" db="EMBL/GenBank/DDBJ databases">
        <title>New Phytohabitans aurantiacus sp. RD004123 nov., an actinomycete isolated from soil.</title>
        <authorList>
            <person name="Triningsih D.W."/>
            <person name="Harunari E."/>
            <person name="Igarashi Y."/>
        </authorList>
    </citation>
    <scope>NUCLEOTIDE SEQUENCE</scope>
    <source>
        <strain evidence="13">RD004123</strain>
    </source>
</reference>
<keyword evidence="4" id="KW-0479">Metal-binding</keyword>